<accession>A0A7X0EWA2</accession>
<dbReference type="SUPFAM" id="SSF53187">
    <property type="entry name" value="Zn-dependent exopeptidases"/>
    <property type="match status" value="1"/>
</dbReference>
<feature type="domain" description="Peptidase M28" evidence="1">
    <location>
        <begin position="220"/>
        <end position="417"/>
    </location>
</feature>
<keyword evidence="3" id="KW-1185">Reference proteome</keyword>
<dbReference type="Gene3D" id="3.40.630.10">
    <property type="entry name" value="Zn peptidases"/>
    <property type="match status" value="1"/>
</dbReference>
<organism evidence="2 3">
    <name type="scientific">Nonomuraea muscovyensis</name>
    <dbReference type="NCBI Taxonomy" id="1124761"/>
    <lineage>
        <taxon>Bacteria</taxon>
        <taxon>Bacillati</taxon>
        <taxon>Actinomycetota</taxon>
        <taxon>Actinomycetes</taxon>
        <taxon>Streptosporangiales</taxon>
        <taxon>Streptosporangiaceae</taxon>
        <taxon>Nonomuraea</taxon>
    </lineage>
</organism>
<evidence type="ECO:0000259" key="1">
    <source>
        <dbReference type="Pfam" id="PF04389"/>
    </source>
</evidence>
<dbReference type="Proteomes" id="UP000583800">
    <property type="component" value="Unassembled WGS sequence"/>
</dbReference>
<dbReference type="AlphaFoldDB" id="A0A7X0EWA2"/>
<dbReference type="Gene3D" id="3.50.30.30">
    <property type="match status" value="1"/>
</dbReference>
<protein>
    <recommendedName>
        <fullName evidence="1">Peptidase M28 domain-containing protein</fullName>
    </recommendedName>
</protein>
<dbReference type="Pfam" id="PF04389">
    <property type="entry name" value="Peptidase_M28"/>
    <property type="match status" value="1"/>
</dbReference>
<reference evidence="2 3" key="1">
    <citation type="submission" date="2020-08" db="EMBL/GenBank/DDBJ databases">
        <title>Sequencing the genomes of 1000 actinobacteria strains.</title>
        <authorList>
            <person name="Klenk H.-P."/>
        </authorList>
    </citation>
    <scope>NUCLEOTIDE SEQUENCE [LARGE SCALE GENOMIC DNA]</scope>
    <source>
        <strain evidence="2 3">DSM 45913</strain>
    </source>
</reference>
<comment type="caution">
    <text evidence="2">The sequence shown here is derived from an EMBL/GenBank/DDBJ whole genome shotgun (WGS) entry which is preliminary data.</text>
</comment>
<dbReference type="InterPro" id="IPR007484">
    <property type="entry name" value="Peptidase_M28"/>
</dbReference>
<dbReference type="EMBL" id="JACHJB010000001">
    <property type="protein sequence ID" value="MBB6343610.1"/>
    <property type="molecule type" value="Genomic_DNA"/>
</dbReference>
<sequence length="447" mass="48460">MDHVPSAAEMLSWIETVVSRGIRRPGYPADVWTEGWLADRLAGFGLDVALEPVEVTRWQPGTGVLRLEDGTELPGLPLPFTAPTGGLRARVAPLADARPGDIAVDELAFAEVPQSFVRALATSAYDPEGVFDTLVQTIPFGPRMMQVVEPALDASAAGFVGALTGVPWETRDYYVPYDAVERPIPGLWLSGGDARRLLARLPCEGELVAESVRDTVTTHNVVATLPGASPHWVIVASHHDGPWASAVEDASGIALVLAVARHWARVPPAERPHNLMFLFTSGHMAHAAGTRAFIERHRSLLADVVLQVHLEHAALRCESVDGRLRPTSDPEVRWWFTTQAPRLESLVATTLEAERLRRSFVLPPDVFSPMPPTDGAFFHPEGVPLVHFLSAPMYLFDSADTLDKVDVEGLEPLARAAVRIVAGTAGWTPDTLRQEDEAGGGRRTATV</sequence>
<evidence type="ECO:0000313" key="2">
    <source>
        <dbReference type="EMBL" id="MBB6343610.1"/>
    </source>
</evidence>
<gene>
    <name evidence="2" type="ORF">FHU36_000119</name>
</gene>
<dbReference type="RefSeq" id="WP_185081859.1">
    <property type="nucleotide sequence ID" value="NZ_JACHJB010000001.1"/>
</dbReference>
<name>A0A7X0EWA2_9ACTN</name>
<evidence type="ECO:0000313" key="3">
    <source>
        <dbReference type="Proteomes" id="UP000583800"/>
    </source>
</evidence>
<proteinExistence type="predicted"/>